<accession>A0A4Z0H666</accession>
<dbReference type="Proteomes" id="UP000297982">
    <property type="component" value="Unassembled WGS sequence"/>
</dbReference>
<dbReference type="PANTHER" id="PTHR36512">
    <property type="entry name" value="D-AMINOPEPTIDASE"/>
    <property type="match status" value="1"/>
</dbReference>
<comment type="similarity">
    <text evidence="1">Belongs to the peptidase S58 family.</text>
</comment>
<organism evidence="2 3">
    <name type="scientific">Halobacillus salinus</name>
    <dbReference type="NCBI Taxonomy" id="192814"/>
    <lineage>
        <taxon>Bacteria</taxon>
        <taxon>Bacillati</taxon>
        <taxon>Bacillota</taxon>
        <taxon>Bacilli</taxon>
        <taxon>Bacillales</taxon>
        <taxon>Bacillaceae</taxon>
        <taxon>Halobacillus</taxon>
    </lineage>
</organism>
<reference evidence="2 3" key="1">
    <citation type="journal article" date="2003" name="Int. J. Syst. Evol. Microbiol.">
        <title>Halobacillus salinus sp. nov., isolated from a salt lake on the coast of the East Sea in Korea.</title>
        <authorList>
            <person name="Yoon J.H."/>
            <person name="Kang K.H."/>
            <person name="Park Y.H."/>
        </authorList>
    </citation>
    <scope>NUCLEOTIDE SEQUENCE [LARGE SCALE GENOMIC DNA]</scope>
    <source>
        <strain evidence="2 3">HSL-3</strain>
    </source>
</reference>
<name>A0A4Z0H666_9BACI</name>
<dbReference type="CDD" id="cd02252">
    <property type="entry name" value="nylC_like"/>
    <property type="match status" value="1"/>
</dbReference>
<dbReference type="InterPro" id="IPR005321">
    <property type="entry name" value="Peptidase_S58_DmpA"/>
</dbReference>
<dbReference type="InterPro" id="IPR016117">
    <property type="entry name" value="ArgJ-like_dom_sf"/>
</dbReference>
<dbReference type="SUPFAM" id="SSF56266">
    <property type="entry name" value="DmpA/ArgJ-like"/>
    <property type="match status" value="1"/>
</dbReference>
<dbReference type="GO" id="GO:0004177">
    <property type="term" value="F:aminopeptidase activity"/>
    <property type="evidence" value="ECO:0007669"/>
    <property type="project" value="TreeGrafter"/>
</dbReference>
<dbReference type="AlphaFoldDB" id="A0A4Z0H666"/>
<evidence type="ECO:0000313" key="3">
    <source>
        <dbReference type="Proteomes" id="UP000297982"/>
    </source>
</evidence>
<dbReference type="EMBL" id="SRJC01000001">
    <property type="protein sequence ID" value="TGB04605.1"/>
    <property type="molecule type" value="Genomic_DNA"/>
</dbReference>
<evidence type="ECO:0000256" key="1">
    <source>
        <dbReference type="ARBA" id="ARBA00007068"/>
    </source>
</evidence>
<gene>
    <name evidence="2" type="ORF">E4663_06330</name>
</gene>
<dbReference type="PANTHER" id="PTHR36512:SF3">
    <property type="entry name" value="BLR5678 PROTEIN"/>
    <property type="match status" value="1"/>
</dbReference>
<keyword evidence="3" id="KW-1185">Reference proteome</keyword>
<dbReference type="STRING" id="192814.GCA_900166575_01670"/>
<proteinExistence type="inferred from homology"/>
<evidence type="ECO:0000313" key="2">
    <source>
        <dbReference type="EMBL" id="TGB04605.1"/>
    </source>
</evidence>
<dbReference type="RefSeq" id="WP_135326979.1">
    <property type="nucleotide sequence ID" value="NZ_SRJC01000001.1"/>
</dbReference>
<dbReference type="Pfam" id="PF03576">
    <property type="entry name" value="Peptidase_S58"/>
    <property type="match status" value="1"/>
</dbReference>
<comment type="caution">
    <text evidence="2">The sequence shown here is derived from an EMBL/GenBank/DDBJ whole genome shotgun (WGS) entry which is preliminary data.</text>
</comment>
<dbReference type="Gene3D" id="3.60.70.12">
    <property type="entry name" value="L-amino peptidase D-ALA esterase/amidase"/>
    <property type="match status" value="1"/>
</dbReference>
<sequence length="321" mass="33427">MKQISISEVEGFGIGHATDEEAATGCSVIFSEQGAVSGVDVRGGAPGTRETDLLRPENLVERVHSIFLSGGSAYGLEVGTGVMQALEEDSIGFDVGVAKVPIVPGAILFDLTIGRADVRPDAAMGYEACRNAMKRIPFSSGNIGAGTGATVGKIKGPLYSMKGGMGQYAIQVGDLQIGAVIAVNSFGDVVDTESGALIAGVQDQGQFLNTEDLLIRQMHEEKTNRFGENTTIGAIVTNAKLTKSQATKMASIAHDGLARTVRPSHAFVDGDTLFCLSSGDIQVDLNSLASLAAMVVERAVVDALKSADSLHGITASRDLKR</sequence>
<protein>
    <submittedName>
        <fullName evidence="2">Peptidase S58 family protein</fullName>
    </submittedName>
</protein>